<gene>
    <name evidence="2" type="ordered locus">Mnod_7031</name>
</gene>
<keyword evidence="1" id="KW-1133">Transmembrane helix</keyword>
<dbReference type="KEGG" id="mno:Mnod_7031"/>
<sequence>MRSDNRFFTRPLVWLALLLLCLYAGLSRFTPASQFTDVVQIAQITVSAWAMVTVGGVALRCFTGRGWPHPDDLVGLGIFVTSLGINWNGAWGLFYRLAGEAPWLINNDIYGAWRALVIIGIIIKLIAIGIFGGSVPRSYKLRHGALWMLAFALVIYLALARPDLRPLAEWLRPYLETAHDFPRYVQNAGVD</sequence>
<proteinExistence type="predicted"/>
<dbReference type="STRING" id="460265.Mnod_7031"/>
<dbReference type="RefSeq" id="WP_015933335.1">
    <property type="nucleotide sequence ID" value="NC_011894.1"/>
</dbReference>
<keyword evidence="1" id="KW-0812">Transmembrane</keyword>
<evidence type="ECO:0000256" key="1">
    <source>
        <dbReference type="SAM" id="Phobius"/>
    </source>
</evidence>
<feature type="transmembrane region" description="Helical" evidence="1">
    <location>
        <begin position="73"/>
        <end position="91"/>
    </location>
</feature>
<keyword evidence="1" id="KW-0472">Membrane</keyword>
<feature type="transmembrane region" description="Helical" evidence="1">
    <location>
        <begin position="38"/>
        <end position="61"/>
    </location>
</feature>
<accession>B8IIX7</accession>
<dbReference type="EMBL" id="CP001349">
    <property type="protein sequence ID" value="ACL61772.1"/>
    <property type="molecule type" value="Genomic_DNA"/>
</dbReference>
<organism evidence="2 3">
    <name type="scientific">Methylobacterium nodulans (strain LMG 21967 / CNCM I-2342 / ORS 2060)</name>
    <dbReference type="NCBI Taxonomy" id="460265"/>
    <lineage>
        <taxon>Bacteria</taxon>
        <taxon>Pseudomonadati</taxon>
        <taxon>Pseudomonadota</taxon>
        <taxon>Alphaproteobacteria</taxon>
        <taxon>Hyphomicrobiales</taxon>
        <taxon>Methylobacteriaceae</taxon>
        <taxon>Methylobacterium</taxon>
    </lineage>
</organism>
<protein>
    <recommendedName>
        <fullName evidence="4">Transmembrane protein</fullName>
    </recommendedName>
</protein>
<feature type="transmembrane region" description="Helical" evidence="1">
    <location>
        <begin position="111"/>
        <end position="132"/>
    </location>
</feature>
<name>B8IIX7_METNO</name>
<keyword evidence="3" id="KW-1185">Reference proteome</keyword>
<evidence type="ECO:0000313" key="3">
    <source>
        <dbReference type="Proteomes" id="UP000008207"/>
    </source>
</evidence>
<reference evidence="2 3" key="1">
    <citation type="submission" date="2009-01" db="EMBL/GenBank/DDBJ databases">
        <title>Complete sequence of chromosome of Methylobacterium nodulans ORS 2060.</title>
        <authorList>
            <consortium name="US DOE Joint Genome Institute"/>
            <person name="Lucas S."/>
            <person name="Copeland A."/>
            <person name="Lapidus A."/>
            <person name="Glavina del Rio T."/>
            <person name="Dalin E."/>
            <person name="Tice H."/>
            <person name="Bruce D."/>
            <person name="Goodwin L."/>
            <person name="Pitluck S."/>
            <person name="Sims D."/>
            <person name="Brettin T."/>
            <person name="Detter J.C."/>
            <person name="Han C."/>
            <person name="Larimer F."/>
            <person name="Land M."/>
            <person name="Hauser L."/>
            <person name="Kyrpides N."/>
            <person name="Ivanova N."/>
            <person name="Marx C.J."/>
            <person name="Richardson P."/>
        </authorList>
    </citation>
    <scope>NUCLEOTIDE SEQUENCE [LARGE SCALE GENOMIC DNA]</scope>
    <source>
        <strain evidence="3">LMG 21967 / CNCM I-2342 / ORS 2060</strain>
    </source>
</reference>
<feature type="transmembrane region" description="Helical" evidence="1">
    <location>
        <begin position="144"/>
        <end position="161"/>
    </location>
</feature>
<dbReference type="Proteomes" id="UP000008207">
    <property type="component" value="Chromosome"/>
</dbReference>
<evidence type="ECO:0000313" key="2">
    <source>
        <dbReference type="EMBL" id="ACL61772.1"/>
    </source>
</evidence>
<evidence type="ECO:0008006" key="4">
    <source>
        <dbReference type="Google" id="ProtNLM"/>
    </source>
</evidence>
<dbReference type="AlphaFoldDB" id="B8IIX7"/>
<dbReference type="HOGENOM" id="CLU_1420002_0_0_5"/>